<dbReference type="GO" id="GO:0052689">
    <property type="term" value="F:carboxylic ester hydrolase activity"/>
    <property type="evidence" value="ECO:0007669"/>
    <property type="project" value="TreeGrafter"/>
</dbReference>
<dbReference type="Gene3D" id="3.40.50.1820">
    <property type="entry name" value="alpha/beta hydrolase"/>
    <property type="match status" value="1"/>
</dbReference>
<protein>
    <submittedName>
        <fullName evidence="4">Similar to Abhydrolase domain-containing protein IMO32 acc. no. P53219</fullName>
    </submittedName>
</protein>
<dbReference type="PANTHER" id="PTHR46118">
    <property type="entry name" value="PROTEIN ABHD11"/>
    <property type="match status" value="1"/>
</dbReference>
<feature type="domain" description="AB hydrolase-1" evidence="3">
    <location>
        <begin position="45"/>
        <end position="179"/>
    </location>
</feature>
<keyword evidence="2 4" id="KW-0378">Hydrolase</keyword>
<dbReference type="EMBL" id="HF935612">
    <property type="protein sequence ID" value="CCX11349.1"/>
    <property type="molecule type" value="Genomic_DNA"/>
</dbReference>
<evidence type="ECO:0000259" key="3">
    <source>
        <dbReference type="Pfam" id="PF00561"/>
    </source>
</evidence>
<dbReference type="OrthoDB" id="8119704at2759"/>
<dbReference type="InterPro" id="IPR000073">
    <property type="entry name" value="AB_hydrolase_1"/>
</dbReference>
<dbReference type="AlphaFoldDB" id="U4L4E4"/>
<accession>U4L4E4</accession>
<reference evidence="4 5" key="1">
    <citation type="journal article" date="2013" name="PLoS Genet.">
        <title>The genome and development-dependent transcriptomes of Pyronema confluens: a window into fungal evolution.</title>
        <authorList>
            <person name="Traeger S."/>
            <person name="Altegoer F."/>
            <person name="Freitag M."/>
            <person name="Gabaldon T."/>
            <person name="Kempken F."/>
            <person name="Kumar A."/>
            <person name="Marcet-Houben M."/>
            <person name="Poggeler S."/>
            <person name="Stajich J.E."/>
            <person name="Nowrousian M."/>
        </authorList>
    </citation>
    <scope>NUCLEOTIDE SEQUENCE [LARGE SCALE GENOMIC DNA]</scope>
    <source>
        <strain evidence="5">CBS 100304</strain>
        <tissue evidence="4">Vegetative mycelium</tissue>
    </source>
</reference>
<evidence type="ECO:0000313" key="4">
    <source>
        <dbReference type="EMBL" id="CCX11349.1"/>
    </source>
</evidence>
<comment type="similarity">
    <text evidence="1">Belongs to the AB hydrolase superfamily.</text>
</comment>
<name>U4L4E4_PYROM</name>
<dbReference type="OMA" id="FLGMSDN"/>
<dbReference type="Proteomes" id="UP000018144">
    <property type="component" value="Unassembled WGS sequence"/>
</dbReference>
<evidence type="ECO:0000256" key="1">
    <source>
        <dbReference type="ARBA" id="ARBA00008645"/>
    </source>
</evidence>
<dbReference type="STRING" id="1076935.U4L4E4"/>
<dbReference type="Pfam" id="PF00561">
    <property type="entry name" value="Abhydrolase_1"/>
    <property type="match status" value="1"/>
</dbReference>
<dbReference type="SUPFAM" id="SSF53474">
    <property type="entry name" value="alpha/beta-Hydrolases"/>
    <property type="match status" value="1"/>
</dbReference>
<organism evidence="4 5">
    <name type="scientific">Pyronema omphalodes (strain CBS 100304)</name>
    <name type="common">Pyronema confluens</name>
    <dbReference type="NCBI Taxonomy" id="1076935"/>
    <lineage>
        <taxon>Eukaryota</taxon>
        <taxon>Fungi</taxon>
        <taxon>Dikarya</taxon>
        <taxon>Ascomycota</taxon>
        <taxon>Pezizomycotina</taxon>
        <taxon>Pezizomycetes</taxon>
        <taxon>Pezizales</taxon>
        <taxon>Pyronemataceae</taxon>
        <taxon>Pyronema</taxon>
    </lineage>
</organism>
<gene>
    <name evidence="4" type="ORF">PCON_10943</name>
</gene>
<dbReference type="InterPro" id="IPR029058">
    <property type="entry name" value="AB_hydrolase_fold"/>
</dbReference>
<evidence type="ECO:0000313" key="5">
    <source>
        <dbReference type="Proteomes" id="UP000018144"/>
    </source>
</evidence>
<keyword evidence="5" id="KW-1185">Reference proteome</keyword>
<dbReference type="PANTHER" id="PTHR46118:SF4">
    <property type="entry name" value="PROTEIN ABHD11"/>
    <property type="match status" value="1"/>
</dbReference>
<dbReference type="FunFam" id="3.40.50.1820:FF:000039">
    <property type="entry name" value="Esterase ybfF"/>
    <property type="match status" value="1"/>
</dbReference>
<dbReference type="eggNOG" id="KOG2382">
    <property type="taxonomic scope" value="Eukaryota"/>
</dbReference>
<dbReference type="GO" id="GO:0005739">
    <property type="term" value="C:mitochondrion"/>
    <property type="evidence" value="ECO:0007669"/>
    <property type="project" value="TreeGrafter"/>
</dbReference>
<evidence type="ECO:0000256" key="2">
    <source>
        <dbReference type="ARBA" id="ARBA00022801"/>
    </source>
</evidence>
<sequence length="310" mass="34691">MPPLLPRVFALRAVAGSRLYSTAIETVPLSFARHDPPTSGKPTSPPLVILHGLFGSKQNNRSISKSVSSSLACFLYYQAFAKDLNTSVFALDLRNHGESPHIERHDYEAMSADVEKFLEQHALENTIIMGHSMGAKVAMTLSLRRSDLISKLISVDNAPTDAILHSSFGHYIRAMQRIEASQVKKQSEADLILQEVEKNIGVRQFLLTNLTKPPGEEFLKFRVPVGILKKALDRVGGFPFHPDEVRCTKPALFVRGTKSHYVPDEVIPLIGRFFPNFTIKDIDAGHWVMSEKPTEFKTTVLEWLAKENED</sequence>
<proteinExistence type="inferred from homology"/>